<feature type="chain" id="PRO_5045328749" evidence="1">
    <location>
        <begin position="21"/>
        <end position="173"/>
    </location>
</feature>
<proteinExistence type="predicted"/>
<name>A0ABT5W061_9BACT</name>
<dbReference type="EMBL" id="JAKJSC010000007">
    <property type="protein sequence ID" value="MDE5419969.1"/>
    <property type="molecule type" value="Genomic_DNA"/>
</dbReference>
<gene>
    <name evidence="2" type="ORF">L3049_18425</name>
</gene>
<reference evidence="2 3" key="1">
    <citation type="submission" date="2022-01" db="EMBL/GenBank/DDBJ databases">
        <title>Labilibaculum sp. nov, a marine bacterium isolated from Antarctica.</title>
        <authorList>
            <person name="Dai W."/>
        </authorList>
    </citation>
    <scope>NUCLEOTIDE SEQUENCE [LARGE SCALE GENOMIC DNA]</scope>
    <source>
        <strain evidence="2 3">DW002</strain>
    </source>
</reference>
<evidence type="ECO:0000313" key="2">
    <source>
        <dbReference type="EMBL" id="MDE5419969.1"/>
    </source>
</evidence>
<accession>A0ABT5W061</accession>
<evidence type="ECO:0000256" key="1">
    <source>
        <dbReference type="SAM" id="SignalP"/>
    </source>
</evidence>
<keyword evidence="3" id="KW-1185">Reference proteome</keyword>
<evidence type="ECO:0000313" key="3">
    <source>
        <dbReference type="Proteomes" id="UP001528920"/>
    </source>
</evidence>
<organism evidence="2 3">
    <name type="scientific">Paralabilibaculum antarcticum</name>
    <dbReference type="NCBI Taxonomy" id="2912572"/>
    <lineage>
        <taxon>Bacteria</taxon>
        <taxon>Pseudomonadati</taxon>
        <taxon>Bacteroidota</taxon>
        <taxon>Bacteroidia</taxon>
        <taxon>Marinilabiliales</taxon>
        <taxon>Marinifilaceae</taxon>
        <taxon>Paralabilibaculum</taxon>
    </lineage>
</organism>
<feature type="signal peptide" evidence="1">
    <location>
        <begin position="1"/>
        <end position="20"/>
    </location>
</feature>
<protein>
    <submittedName>
        <fullName evidence="2">Uncharacterized protein</fullName>
    </submittedName>
</protein>
<dbReference type="RefSeq" id="WP_275111300.1">
    <property type="nucleotide sequence ID" value="NZ_JAKJSC010000007.1"/>
</dbReference>
<sequence length="173" mass="19911">MKIIFTFLVLFSLFSFDGNAQKCQVKEDPFTNEKVVSFNWKHGIVFYEYKGDEIKFGIRCNYNGEKNVVMEKGQKAFFKLDNNETMELLTCVDANPETQIRASQYAASVFTAYTFIFCLTKDELSKLAKYKMLAFRYPDTNGEYLDIILKGKKNKYAKAVLEGGQCILSNVQD</sequence>
<comment type="caution">
    <text evidence="2">The sequence shown here is derived from an EMBL/GenBank/DDBJ whole genome shotgun (WGS) entry which is preliminary data.</text>
</comment>
<keyword evidence="1" id="KW-0732">Signal</keyword>
<dbReference type="Proteomes" id="UP001528920">
    <property type="component" value="Unassembled WGS sequence"/>
</dbReference>